<dbReference type="EMBL" id="CP033459">
    <property type="protein sequence ID" value="QFQ13280.1"/>
    <property type="molecule type" value="Genomic_DNA"/>
</dbReference>
<name>A0A5P8E8R2_9BACT</name>
<gene>
    <name evidence="1" type="ORF">C7Y71_009825</name>
</gene>
<dbReference type="AlphaFoldDB" id="A0A5P8E8R2"/>
<sequence>MLLLPQKRRERDTLMGGWERNVMSGEKQKSPVLIRLRDEVLLIPAISIDCSTKVQLSAETRKRKGFYFRAI</sequence>
<evidence type="ECO:0000313" key="1">
    <source>
        <dbReference type="EMBL" id="QFQ13280.1"/>
    </source>
</evidence>
<keyword evidence="2" id="KW-1185">Reference proteome</keyword>
<protein>
    <submittedName>
        <fullName evidence="1">Uncharacterized protein</fullName>
    </submittedName>
</protein>
<dbReference type="Proteomes" id="UP000249375">
    <property type="component" value="Chromosome"/>
</dbReference>
<organism evidence="1 2">
    <name type="scientific">Pseudoprevotella muciniphila</name>
    <dbReference type="NCBI Taxonomy" id="2133944"/>
    <lineage>
        <taxon>Bacteria</taxon>
        <taxon>Pseudomonadati</taxon>
        <taxon>Bacteroidota</taxon>
        <taxon>Bacteroidia</taxon>
        <taxon>Bacteroidales</taxon>
        <taxon>Prevotellaceae</taxon>
        <taxon>Pseudoprevotella</taxon>
    </lineage>
</organism>
<reference evidence="1 2" key="1">
    <citation type="submission" date="2018-11" db="EMBL/GenBank/DDBJ databases">
        <authorList>
            <person name="Na S.W."/>
            <person name="Baik M."/>
        </authorList>
    </citation>
    <scope>NUCLEOTIDE SEQUENCE [LARGE SCALE GENOMIC DNA]</scope>
    <source>
        <strain evidence="1 2">E39</strain>
    </source>
</reference>
<accession>A0A5P8E8R2</accession>
<proteinExistence type="predicted"/>
<dbReference type="KEGG" id="alq:C7Y71_009825"/>
<evidence type="ECO:0000313" key="2">
    <source>
        <dbReference type="Proteomes" id="UP000249375"/>
    </source>
</evidence>